<dbReference type="InterPro" id="IPR050109">
    <property type="entry name" value="HTH-type_TetR-like_transc_reg"/>
</dbReference>
<evidence type="ECO:0000256" key="1">
    <source>
        <dbReference type="ARBA" id="ARBA00023015"/>
    </source>
</evidence>
<protein>
    <submittedName>
        <fullName evidence="6">TetR/AcrR family transcriptional regulator</fullName>
    </submittedName>
</protein>
<evidence type="ECO:0000259" key="5">
    <source>
        <dbReference type="PROSITE" id="PS50977"/>
    </source>
</evidence>
<keyword evidence="3" id="KW-0804">Transcription</keyword>
<evidence type="ECO:0000313" key="6">
    <source>
        <dbReference type="EMBL" id="MBW8483159.1"/>
    </source>
</evidence>
<dbReference type="InterPro" id="IPR001647">
    <property type="entry name" value="HTH_TetR"/>
</dbReference>
<comment type="caution">
    <text evidence="6">The sequence shown here is derived from an EMBL/GenBank/DDBJ whole genome shotgun (WGS) entry which is preliminary data.</text>
</comment>
<proteinExistence type="predicted"/>
<dbReference type="Proteomes" id="UP000774570">
    <property type="component" value="Unassembled WGS sequence"/>
</dbReference>
<keyword evidence="7" id="KW-1185">Reference proteome</keyword>
<dbReference type="PROSITE" id="PS50977">
    <property type="entry name" value="HTH_TETR_2"/>
    <property type="match status" value="1"/>
</dbReference>
<evidence type="ECO:0000313" key="7">
    <source>
        <dbReference type="Proteomes" id="UP000774570"/>
    </source>
</evidence>
<reference evidence="6 7" key="1">
    <citation type="submission" date="2021-07" db="EMBL/GenBank/DDBJ databases">
        <title>Actinomadura sp. PM05-2 isolated from lichen.</title>
        <authorList>
            <person name="Somphong A."/>
            <person name="Phongsopitanun W."/>
            <person name="Tanasupawat S."/>
            <person name="Peongsungnone V."/>
        </authorList>
    </citation>
    <scope>NUCLEOTIDE SEQUENCE [LARGE SCALE GENOMIC DNA]</scope>
    <source>
        <strain evidence="6 7">PM05-2</strain>
    </source>
</reference>
<organism evidence="6 7">
    <name type="scientific">Actinomadura parmotrematis</name>
    <dbReference type="NCBI Taxonomy" id="2864039"/>
    <lineage>
        <taxon>Bacteria</taxon>
        <taxon>Bacillati</taxon>
        <taxon>Actinomycetota</taxon>
        <taxon>Actinomycetes</taxon>
        <taxon>Streptosporangiales</taxon>
        <taxon>Thermomonosporaceae</taxon>
        <taxon>Actinomadura</taxon>
    </lineage>
</organism>
<evidence type="ECO:0000256" key="2">
    <source>
        <dbReference type="ARBA" id="ARBA00023125"/>
    </source>
</evidence>
<keyword evidence="1" id="KW-0805">Transcription regulation</keyword>
<evidence type="ECO:0000256" key="3">
    <source>
        <dbReference type="ARBA" id="ARBA00023163"/>
    </source>
</evidence>
<dbReference type="Gene3D" id="1.10.357.10">
    <property type="entry name" value="Tetracycline Repressor, domain 2"/>
    <property type="match status" value="1"/>
</dbReference>
<keyword evidence="2 4" id="KW-0238">DNA-binding</keyword>
<dbReference type="PANTHER" id="PTHR30055:SF234">
    <property type="entry name" value="HTH-TYPE TRANSCRIPTIONAL REGULATOR BETI"/>
    <property type="match status" value="1"/>
</dbReference>
<dbReference type="RefSeq" id="WP_220166169.1">
    <property type="nucleotide sequence ID" value="NZ_JAIBOA010000006.1"/>
</dbReference>
<feature type="domain" description="HTH tetR-type" evidence="5">
    <location>
        <begin position="14"/>
        <end position="74"/>
    </location>
</feature>
<name>A0ABS7FTU8_9ACTN</name>
<gene>
    <name evidence="6" type="ORF">K1Y72_12315</name>
</gene>
<dbReference type="SUPFAM" id="SSF46689">
    <property type="entry name" value="Homeodomain-like"/>
    <property type="match status" value="1"/>
</dbReference>
<dbReference type="EMBL" id="JAIBOA010000006">
    <property type="protein sequence ID" value="MBW8483159.1"/>
    <property type="molecule type" value="Genomic_DNA"/>
</dbReference>
<evidence type="ECO:0000256" key="4">
    <source>
        <dbReference type="PROSITE-ProRule" id="PRU00335"/>
    </source>
</evidence>
<dbReference type="PANTHER" id="PTHR30055">
    <property type="entry name" value="HTH-TYPE TRANSCRIPTIONAL REGULATOR RUTR"/>
    <property type="match status" value="1"/>
</dbReference>
<dbReference type="InterPro" id="IPR009057">
    <property type="entry name" value="Homeodomain-like_sf"/>
</dbReference>
<sequence>MAGPKTDRRQQHGEVSRKRILDAAVEIAAERGYEGTSMSLVRQRSGLPNSSIYWHFKDKDDLFAAVIERGYHLWRDRLMAAWRDRPATADRAAASRAMAAAIAASLQDQPEFLRLGLMLTLENRPVETKARERFVAIRGEVLAFARTEFLAVLDEVPEARRDEVATHLATFTLAAADGLFLAYHLAPDTFDLAAGFAELGETLDLSIDRWIARTRT</sequence>
<accession>A0ABS7FTU8</accession>
<dbReference type="PRINTS" id="PR00455">
    <property type="entry name" value="HTHTETR"/>
</dbReference>
<dbReference type="Pfam" id="PF00440">
    <property type="entry name" value="TetR_N"/>
    <property type="match status" value="1"/>
</dbReference>
<feature type="DNA-binding region" description="H-T-H motif" evidence="4">
    <location>
        <begin position="37"/>
        <end position="56"/>
    </location>
</feature>